<feature type="chain" id="PRO_5046424317" description="Secreted protein" evidence="1">
    <location>
        <begin position="26"/>
        <end position="77"/>
    </location>
</feature>
<evidence type="ECO:0000313" key="2">
    <source>
        <dbReference type="EMBL" id="KAK8238302.1"/>
    </source>
</evidence>
<evidence type="ECO:0008006" key="4">
    <source>
        <dbReference type="Google" id="ProtNLM"/>
    </source>
</evidence>
<sequence>MGFDLSLLTGTAFFPLILFLHSSLQLRCCSREAGMQYRKSFLFFVFHSPVSCCTANVPSLASGCKRRATSTCTHLYA</sequence>
<accession>A0ABR1YUD6</accession>
<dbReference type="EMBL" id="JBBWRZ010000004">
    <property type="protein sequence ID" value="KAK8238302.1"/>
    <property type="molecule type" value="Genomic_DNA"/>
</dbReference>
<gene>
    <name evidence="2" type="ORF">HDK90DRAFT_222453</name>
</gene>
<evidence type="ECO:0000256" key="1">
    <source>
        <dbReference type="SAM" id="SignalP"/>
    </source>
</evidence>
<feature type="signal peptide" evidence="1">
    <location>
        <begin position="1"/>
        <end position="25"/>
    </location>
</feature>
<evidence type="ECO:0000313" key="3">
    <source>
        <dbReference type="Proteomes" id="UP001492380"/>
    </source>
</evidence>
<name>A0ABR1YUD6_9PEZI</name>
<reference evidence="2 3" key="1">
    <citation type="submission" date="2024-04" db="EMBL/GenBank/DDBJ databases">
        <title>Phyllosticta paracitricarpa is synonymous to the EU quarantine fungus P. citricarpa based on phylogenomic analyses.</title>
        <authorList>
            <consortium name="Lawrence Berkeley National Laboratory"/>
            <person name="Van Ingen-Buijs V.A."/>
            <person name="Van Westerhoven A.C."/>
            <person name="Haridas S."/>
            <person name="Skiadas P."/>
            <person name="Martin F."/>
            <person name="Groenewald J.Z."/>
            <person name="Crous P.W."/>
            <person name="Seidl M.F."/>
        </authorList>
    </citation>
    <scope>NUCLEOTIDE SEQUENCE [LARGE SCALE GENOMIC DNA]</scope>
    <source>
        <strain evidence="2 3">CBS 123374</strain>
    </source>
</reference>
<keyword evidence="3" id="KW-1185">Reference proteome</keyword>
<protein>
    <recommendedName>
        <fullName evidence="4">Secreted protein</fullName>
    </recommendedName>
</protein>
<comment type="caution">
    <text evidence="2">The sequence shown here is derived from an EMBL/GenBank/DDBJ whole genome shotgun (WGS) entry which is preliminary data.</text>
</comment>
<organism evidence="2 3">
    <name type="scientific">Phyllosticta capitalensis</name>
    <dbReference type="NCBI Taxonomy" id="121624"/>
    <lineage>
        <taxon>Eukaryota</taxon>
        <taxon>Fungi</taxon>
        <taxon>Dikarya</taxon>
        <taxon>Ascomycota</taxon>
        <taxon>Pezizomycotina</taxon>
        <taxon>Dothideomycetes</taxon>
        <taxon>Dothideomycetes incertae sedis</taxon>
        <taxon>Botryosphaeriales</taxon>
        <taxon>Phyllostictaceae</taxon>
        <taxon>Phyllosticta</taxon>
    </lineage>
</organism>
<proteinExistence type="predicted"/>
<dbReference type="Proteomes" id="UP001492380">
    <property type="component" value="Unassembled WGS sequence"/>
</dbReference>
<keyword evidence="1" id="KW-0732">Signal</keyword>